<evidence type="ECO:0008006" key="2">
    <source>
        <dbReference type="Google" id="ProtNLM"/>
    </source>
</evidence>
<feature type="non-terminal residue" evidence="1">
    <location>
        <position position="1"/>
    </location>
</feature>
<evidence type="ECO:0000313" key="1">
    <source>
        <dbReference type="EMBL" id="KAA6313280.1"/>
    </source>
</evidence>
<protein>
    <recommendedName>
        <fullName evidence="2">Lipoyl-binding domain-containing protein</fullName>
    </recommendedName>
</protein>
<dbReference type="Gene3D" id="2.40.50.100">
    <property type="match status" value="1"/>
</dbReference>
<proteinExistence type="predicted"/>
<dbReference type="InterPro" id="IPR011053">
    <property type="entry name" value="Single_hybrid_motif"/>
</dbReference>
<dbReference type="SUPFAM" id="SSF51230">
    <property type="entry name" value="Single hybrid motif"/>
    <property type="match status" value="1"/>
</dbReference>
<comment type="caution">
    <text evidence="1">The sequence shown here is derived from an EMBL/GenBank/DDBJ whole genome shotgun (WGS) entry which is preliminary data.</text>
</comment>
<sequence length="95" mass="10608">EEELTKYKRAKAEPITAPVKGQVLWEIDVVSPSQVPAVGRKYMSEDIFCYITTPWGTHEGIKANFTGRIIEVCAKQGGKVGKGDVLAYIERERQP</sequence>
<name>A0A5J4PWQ2_9ZZZZ</name>
<dbReference type="AlphaFoldDB" id="A0A5J4PWQ2"/>
<organism evidence="1">
    <name type="scientific">termite gut metagenome</name>
    <dbReference type="NCBI Taxonomy" id="433724"/>
    <lineage>
        <taxon>unclassified sequences</taxon>
        <taxon>metagenomes</taxon>
        <taxon>organismal metagenomes</taxon>
    </lineage>
</organism>
<reference evidence="1" key="1">
    <citation type="submission" date="2019-03" db="EMBL/GenBank/DDBJ databases">
        <title>Single cell metagenomics reveals metabolic interactions within the superorganism composed of flagellate Streblomastix strix and complex community of Bacteroidetes bacteria on its surface.</title>
        <authorList>
            <person name="Treitli S.C."/>
            <person name="Kolisko M."/>
            <person name="Husnik F."/>
            <person name="Keeling P."/>
            <person name="Hampl V."/>
        </authorList>
    </citation>
    <scope>NUCLEOTIDE SEQUENCE</scope>
    <source>
        <strain evidence="1">STM</strain>
    </source>
</reference>
<dbReference type="EMBL" id="SNRY01006129">
    <property type="protein sequence ID" value="KAA6313280.1"/>
    <property type="molecule type" value="Genomic_DNA"/>
</dbReference>
<gene>
    <name evidence="1" type="ORF">EZS27_035921</name>
</gene>
<accession>A0A5J4PWQ2</accession>